<protein>
    <submittedName>
        <fullName evidence="1">Uncharacterized protein</fullName>
    </submittedName>
</protein>
<sequence length="76" mass="8475">MLRSRSFSSCHQQALVLTPELSLSTHRCWHHPPCEVVNGLSGHQRPRGGRCWLAAGLAVQKRWIGLCHRGFDSVSA</sequence>
<dbReference type="AlphaFoldDB" id="A0A218VTA2"/>
<dbReference type="EMBL" id="MTKT01005965">
    <property type="protein sequence ID" value="OWM63509.1"/>
    <property type="molecule type" value="Genomic_DNA"/>
</dbReference>
<reference evidence="2" key="1">
    <citation type="journal article" date="2017" name="Plant J.">
        <title>The pomegranate (Punica granatum L.) genome and the genomics of punicalagin biosynthesis.</title>
        <authorList>
            <person name="Qin G."/>
            <person name="Xu C."/>
            <person name="Ming R."/>
            <person name="Tang H."/>
            <person name="Guyot R."/>
            <person name="Kramer E.M."/>
            <person name="Hu Y."/>
            <person name="Yi X."/>
            <person name="Qi Y."/>
            <person name="Xu X."/>
            <person name="Gao Z."/>
            <person name="Pan H."/>
            <person name="Jian J."/>
            <person name="Tian Y."/>
            <person name="Yue Z."/>
            <person name="Xu Y."/>
        </authorList>
    </citation>
    <scope>NUCLEOTIDE SEQUENCE [LARGE SCALE GENOMIC DNA]</scope>
    <source>
        <strain evidence="2">cv. Dabenzi</strain>
    </source>
</reference>
<evidence type="ECO:0000313" key="1">
    <source>
        <dbReference type="EMBL" id="OWM63509.1"/>
    </source>
</evidence>
<evidence type="ECO:0000313" key="2">
    <source>
        <dbReference type="Proteomes" id="UP000197138"/>
    </source>
</evidence>
<organism evidence="1 2">
    <name type="scientific">Punica granatum</name>
    <name type="common">Pomegranate</name>
    <dbReference type="NCBI Taxonomy" id="22663"/>
    <lineage>
        <taxon>Eukaryota</taxon>
        <taxon>Viridiplantae</taxon>
        <taxon>Streptophyta</taxon>
        <taxon>Embryophyta</taxon>
        <taxon>Tracheophyta</taxon>
        <taxon>Spermatophyta</taxon>
        <taxon>Magnoliopsida</taxon>
        <taxon>eudicotyledons</taxon>
        <taxon>Gunneridae</taxon>
        <taxon>Pentapetalae</taxon>
        <taxon>rosids</taxon>
        <taxon>malvids</taxon>
        <taxon>Myrtales</taxon>
        <taxon>Lythraceae</taxon>
        <taxon>Punica</taxon>
    </lineage>
</organism>
<gene>
    <name evidence="1" type="ORF">CDL15_Pgr019458</name>
</gene>
<accession>A0A218VTA2</accession>
<name>A0A218VTA2_PUNGR</name>
<proteinExistence type="predicted"/>
<dbReference type="Proteomes" id="UP000197138">
    <property type="component" value="Unassembled WGS sequence"/>
</dbReference>
<comment type="caution">
    <text evidence="1">The sequence shown here is derived from an EMBL/GenBank/DDBJ whole genome shotgun (WGS) entry which is preliminary data.</text>
</comment>